<dbReference type="Proteomes" id="UP000314294">
    <property type="component" value="Unassembled WGS sequence"/>
</dbReference>
<keyword evidence="2" id="KW-1185">Reference proteome</keyword>
<comment type="caution">
    <text evidence="1">The sequence shown here is derived from an EMBL/GenBank/DDBJ whole genome shotgun (WGS) entry which is preliminary data.</text>
</comment>
<dbReference type="AlphaFoldDB" id="A0A4Z2H9J1"/>
<evidence type="ECO:0000313" key="1">
    <source>
        <dbReference type="EMBL" id="TNN61713.1"/>
    </source>
</evidence>
<dbReference type="EMBL" id="SRLO01000310">
    <property type="protein sequence ID" value="TNN61713.1"/>
    <property type="molecule type" value="Genomic_DNA"/>
</dbReference>
<proteinExistence type="predicted"/>
<protein>
    <submittedName>
        <fullName evidence="1">Uncharacterized protein</fullName>
    </submittedName>
</protein>
<gene>
    <name evidence="1" type="ORF">EYF80_028075</name>
</gene>
<name>A0A4Z2H9J1_9TELE</name>
<reference evidence="1 2" key="1">
    <citation type="submission" date="2019-03" db="EMBL/GenBank/DDBJ databases">
        <title>First draft genome of Liparis tanakae, snailfish: a comprehensive survey of snailfish specific genes.</title>
        <authorList>
            <person name="Kim W."/>
            <person name="Song I."/>
            <person name="Jeong J.-H."/>
            <person name="Kim D."/>
            <person name="Kim S."/>
            <person name="Ryu S."/>
            <person name="Song J.Y."/>
            <person name="Lee S.K."/>
        </authorList>
    </citation>
    <scope>NUCLEOTIDE SEQUENCE [LARGE SCALE GENOMIC DNA]</scope>
    <source>
        <tissue evidence="1">Muscle</tissue>
    </source>
</reference>
<accession>A0A4Z2H9J1</accession>
<sequence length="100" mass="11556">MKAHEPQGKDAAAQGPEGDTRVRRMLFEKQYAIITVQIDANACFGVAYVHLFSCALQNQSAYHRFAPTHCEEEEKKPCHCQAFIIIYWKCRGFMQIIEKY</sequence>
<organism evidence="1 2">
    <name type="scientific">Liparis tanakae</name>
    <name type="common">Tanaka's snailfish</name>
    <dbReference type="NCBI Taxonomy" id="230148"/>
    <lineage>
        <taxon>Eukaryota</taxon>
        <taxon>Metazoa</taxon>
        <taxon>Chordata</taxon>
        <taxon>Craniata</taxon>
        <taxon>Vertebrata</taxon>
        <taxon>Euteleostomi</taxon>
        <taxon>Actinopterygii</taxon>
        <taxon>Neopterygii</taxon>
        <taxon>Teleostei</taxon>
        <taxon>Neoteleostei</taxon>
        <taxon>Acanthomorphata</taxon>
        <taxon>Eupercaria</taxon>
        <taxon>Perciformes</taxon>
        <taxon>Cottioidei</taxon>
        <taxon>Cottales</taxon>
        <taxon>Liparidae</taxon>
        <taxon>Liparis</taxon>
    </lineage>
</organism>
<evidence type="ECO:0000313" key="2">
    <source>
        <dbReference type="Proteomes" id="UP000314294"/>
    </source>
</evidence>